<feature type="transmembrane region" description="Helical" evidence="1">
    <location>
        <begin position="46"/>
        <end position="66"/>
    </location>
</feature>
<evidence type="ECO:0000313" key="2">
    <source>
        <dbReference type="EMBL" id="UYB34786.1"/>
    </source>
</evidence>
<proteinExistence type="predicted"/>
<name>A0ABY6FNL0_9MICC</name>
<gene>
    <name evidence="2" type="ORF">N9A08_08945</name>
</gene>
<organism evidence="2 3">
    <name type="scientific">Arthrobacter koreensis</name>
    <dbReference type="NCBI Taxonomy" id="199136"/>
    <lineage>
        <taxon>Bacteria</taxon>
        <taxon>Bacillati</taxon>
        <taxon>Actinomycetota</taxon>
        <taxon>Actinomycetes</taxon>
        <taxon>Micrococcales</taxon>
        <taxon>Micrococcaceae</taxon>
        <taxon>Arthrobacter</taxon>
    </lineage>
</organism>
<keyword evidence="1" id="KW-0812">Transmembrane</keyword>
<dbReference type="Proteomes" id="UP001063368">
    <property type="component" value="Chromosome"/>
</dbReference>
<evidence type="ECO:0000256" key="1">
    <source>
        <dbReference type="SAM" id="Phobius"/>
    </source>
</evidence>
<protein>
    <submittedName>
        <fullName evidence="2">Uncharacterized protein</fullName>
    </submittedName>
</protein>
<reference evidence="2" key="1">
    <citation type="submission" date="2022-09" db="EMBL/GenBank/DDBJ databases">
        <authorList>
            <person name="Li D."/>
            <person name="Cheng J."/>
            <person name="Li Y."/>
        </authorList>
    </citation>
    <scope>NUCLEOTIDE SEQUENCE</scope>
    <source>
        <strain evidence="2">DL</strain>
    </source>
</reference>
<evidence type="ECO:0000313" key="3">
    <source>
        <dbReference type="Proteomes" id="UP001063368"/>
    </source>
</evidence>
<keyword evidence="3" id="KW-1185">Reference proteome</keyword>
<feature type="transmembrane region" description="Helical" evidence="1">
    <location>
        <begin position="20"/>
        <end position="40"/>
    </location>
</feature>
<dbReference type="EMBL" id="CP106856">
    <property type="protein sequence ID" value="UYB34786.1"/>
    <property type="molecule type" value="Genomic_DNA"/>
</dbReference>
<keyword evidence="1" id="KW-1133">Transmembrane helix</keyword>
<sequence length="194" mass="21700">MNGPRRNSATKTWIRQHPYLAVVLGYAIFLVVVTTVVSLTNGSLDVAEILFQALMYSLVYWLPAFFQSRTVRRTKERLDAHGQSKAYLRYPDARPGSLSGTWNQGIATPAEGSLRFQPAVYDNLEPSGRATDFVVQEVLPERRKVRRNERKYLWDVGYEVVTLLTDKGRVQVAASPETLDSLVELLASGPGTPS</sequence>
<keyword evidence="1" id="KW-0472">Membrane</keyword>
<accession>A0ABY6FNL0</accession>
<dbReference type="RefSeq" id="WP_263126899.1">
    <property type="nucleotide sequence ID" value="NZ_CP106856.1"/>
</dbReference>